<feature type="transmembrane region" description="Helical" evidence="1">
    <location>
        <begin position="47"/>
        <end position="71"/>
    </location>
</feature>
<proteinExistence type="predicted"/>
<name>A0A0J9E3W0_9RHOB</name>
<comment type="caution">
    <text evidence="3">The sequence shown here is derived from an EMBL/GenBank/DDBJ whole genome shotgun (WGS) entry which is preliminary data.</text>
</comment>
<dbReference type="InterPro" id="IPR019402">
    <property type="entry name" value="CWH43_N"/>
</dbReference>
<feature type="transmembrane region" description="Helical" evidence="1">
    <location>
        <begin position="175"/>
        <end position="194"/>
    </location>
</feature>
<evidence type="ECO:0000313" key="4">
    <source>
        <dbReference type="Proteomes" id="UP000037178"/>
    </source>
</evidence>
<feature type="transmembrane region" description="Helical" evidence="1">
    <location>
        <begin position="91"/>
        <end position="113"/>
    </location>
</feature>
<reference evidence="3 4" key="1">
    <citation type="submission" date="2015-06" db="EMBL/GenBank/DDBJ databases">
        <title>Draft genome sequence of an Alphaproteobacteria species associated to the Mediterranean sponge Oscarella lobularis.</title>
        <authorList>
            <person name="Jourda C."/>
            <person name="Santini S."/>
            <person name="Claverie J.-M."/>
        </authorList>
    </citation>
    <scope>NUCLEOTIDE SEQUENCE [LARGE SCALE GENOMIC DNA]</scope>
    <source>
        <strain evidence="3">IGS</strain>
    </source>
</reference>
<dbReference type="EMBL" id="LFTY01000002">
    <property type="protein sequence ID" value="KMW57397.1"/>
    <property type="molecule type" value="Genomic_DNA"/>
</dbReference>
<protein>
    <recommendedName>
        <fullName evidence="2">CWH43-like N-terminal domain-containing protein</fullName>
    </recommendedName>
</protein>
<dbReference type="Pfam" id="PF10277">
    <property type="entry name" value="Frag1"/>
    <property type="match status" value="1"/>
</dbReference>
<sequence length="236" mass="26664">MLAAVLNGAAFVVVNFWIYYARAWFIETHREVYFEPPTISRAITPEFIGQVFSVWITLSAVCLSVGVSLLVLHYVRIARALPDTGSDLRRLFGLTACGIAPLQVLSGVGMVVLSRYRGAEFSEMHMMGSYMFFVSQALINALYFNLNRALLRAPVELAALERDGLLRRFWVRVRYVLSLIAIALTLAYLGLFLAKDVWSFDQAPQLHLIYALTEPALISTFLFVLLTAHVDKLRRR</sequence>
<keyword evidence="1" id="KW-1133">Transmembrane helix</keyword>
<evidence type="ECO:0000259" key="2">
    <source>
        <dbReference type="Pfam" id="PF10277"/>
    </source>
</evidence>
<feature type="transmembrane region" description="Helical" evidence="1">
    <location>
        <begin position="206"/>
        <end position="228"/>
    </location>
</feature>
<dbReference type="PATRIC" id="fig|1675527.3.peg.2474"/>
<feature type="domain" description="CWH43-like N-terminal" evidence="2">
    <location>
        <begin position="4"/>
        <end position="231"/>
    </location>
</feature>
<organism evidence="3 4">
    <name type="scientific">Candidatus Rhodobacter oscarellae</name>
    <dbReference type="NCBI Taxonomy" id="1675527"/>
    <lineage>
        <taxon>Bacteria</taxon>
        <taxon>Pseudomonadati</taxon>
        <taxon>Pseudomonadota</taxon>
        <taxon>Alphaproteobacteria</taxon>
        <taxon>Rhodobacterales</taxon>
        <taxon>Rhodobacter group</taxon>
        <taxon>Rhodobacter</taxon>
    </lineage>
</organism>
<feature type="transmembrane region" description="Helical" evidence="1">
    <location>
        <begin position="125"/>
        <end position="144"/>
    </location>
</feature>
<evidence type="ECO:0000313" key="3">
    <source>
        <dbReference type="EMBL" id="KMW57397.1"/>
    </source>
</evidence>
<dbReference type="AlphaFoldDB" id="A0A0J9E3W0"/>
<keyword evidence="4" id="KW-1185">Reference proteome</keyword>
<keyword evidence="1" id="KW-0472">Membrane</keyword>
<keyword evidence="1" id="KW-0812">Transmembrane</keyword>
<gene>
    <name evidence="3" type="ORF">AIOL_002360</name>
</gene>
<evidence type="ECO:0000256" key="1">
    <source>
        <dbReference type="SAM" id="Phobius"/>
    </source>
</evidence>
<accession>A0A0J9E3W0</accession>
<dbReference type="Proteomes" id="UP000037178">
    <property type="component" value="Unassembled WGS sequence"/>
</dbReference>